<dbReference type="RefSeq" id="WP_208024382.1">
    <property type="nucleotide sequence ID" value="NZ_WMBA01000014.1"/>
</dbReference>
<name>A0A6N7Z1Q8_9PSEU</name>
<dbReference type="Gene3D" id="3.30.1330.120">
    <property type="entry name" value="2-methylcitrate dehydratase PrpD"/>
    <property type="match status" value="1"/>
</dbReference>
<dbReference type="PANTHER" id="PTHR16943">
    <property type="entry name" value="2-METHYLCITRATE DEHYDRATASE-RELATED"/>
    <property type="match status" value="1"/>
</dbReference>
<dbReference type="Pfam" id="PF19305">
    <property type="entry name" value="MmgE_PrpD_C"/>
    <property type="match status" value="1"/>
</dbReference>
<dbReference type="GO" id="GO:0016829">
    <property type="term" value="F:lyase activity"/>
    <property type="evidence" value="ECO:0007669"/>
    <property type="project" value="InterPro"/>
</dbReference>
<evidence type="ECO:0000259" key="3">
    <source>
        <dbReference type="Pfam" id="PF19305"/>
    </source>
</evidence>
<accession>A0A6N7Z1Q8</accession>
<organism evidence="4 5">
    <name type="scientific">Amycolatopsis pithecellobii</name>
    <dbReference type="NCBI Taxonomy" id="664692"/>
    <lineage>
        <taxon>Bacteria</taxon>
        <taxon>Bacillati</taxon>
        <taxon>Actinomycetota</taxon>
        <taxon>Actinomycetes</taxon>
        <taxon>Pseudonocardiales</taxon>
        <taxon>Pseudonocardiaceae</taxon>
        <taxon>Amycolatopsis</taxon>
    </lineage>
</organism>
<comment type="caution">
    <text evidence="4">The sequence shown here is derived from an EMBL/GenBank/DDBJ whole genome shotgun (WGS) entry which is preliminary data.</text>
</comment>
<sequence length="447" mass="45998">MSTDTELARAITSVRPDGAARQAARAGLLDFIAVALGGAADSGVTAVRHALGADDGGPSVVVGSAAGARPADAAVINGYLGHALDFDDYHTDMRGHPSSVILPALLGVATESTEANAFLDAYIVGVEVAARLGNATGTRHYPRGCHSTSTLGTIAASAAVARLRGLTPGRTTVALGIAATQAAGLRAQFGSQVKPLHAGLAARAGLQAAEFSAAGLDGNTDVLDSQTGFFAVFGFDAQDPSRLLDGWGKTWRIVAPGLVFKRFPTCGGTHQAAEAALALHSGLPPRTVDDIAEIVVSFPPGADTAPAIRNPATGVEARFSLEYVIAAALIDGSLHLTRFGEGPVDGRIAALATKVRRSPDNSVPPDHERPGDRFAEVTLKFADGQVHAQRRNREQTFSVSVDQSTKFAELTGHAPELTGIPALIRGLDAGGDLAALLTALRQDRVPA</sequence>
<dbReference type="PANTHER" id="PTHR16943:SF8">
    <property type="entry name" value="2-METHYLCITRATE DEHYDRATASE"/>
    <property type="match status" value="1"/>
</dbReference>
<dbReference type="InterPro" id="IPR036148">
    <property type="entry name" value="MmgE/PrpD_sf"/>
</dbReference>
<dbReference type="InterPro" id="IPR042188">
    <property type="entry name" value="MmgE/PrpD_sf_2"/>
</dbReference>
<evidence type="ECO:0000259" key="2">
    <source>
        <dbReference type="Pfam" id="PF03972"/>
    </source>
</evidence>
<keyword evidence="5" id="KW-1185">Reference proteome</keyword>
<dbReference type="InterPro" id="IPR042183">
    <property type="entry name" value="MmgE/PrpD_sf_1"/>
</dbReference>
<dbReference type="InterPro" id="IPR045336">
    <property type="entry name" value="MmgE_PrpD_N"/>
</dbReference>
<dbReference type="Proteomes" id="UP000440096">
    <property type="component" value="Unassembled WGS sequence"/>
</dbReference>
<evidence type="ECO:0008006" key="6">
    <source>
        <dbReference type="Google" id="ProtNLM"/>
    </source>
</evidence>
<dbReference type="Gene3D" id="1.10.4100.10">
    <property type="entry name" value="2-methylcitrate dehydratase PrpD"/>
    <property type="match status" value="1"/>
</dbReference>
<dbReference type="EMBL" id="WMBA01000014">
    <property type="protein sequence ID" value="MTD54749.1"/>
    <property type="molecule type" value="Genomic_DNA"/>
</dbReference>
<comment type="similarity">
    <text evidence="1">Belongs to the PrpD family.</text>
</comment>
<protein>
    <recommendedName>
        <fullName evidence="6">MmgE/PrpD family protein</fullName>
    </recommendedName>
</protein>
<feature type="domain" description="MmgE/PrpD C-terminal" evidence="3">
    <location>
        <begin position="263"/>
        <end position="390"/>
    </location>
</feature>
<dbReference type="InterPro" id="IPR045337">
    <property type="entry name" value="MmgE_PrpD_C"/>
</dbReference>
<dbReference type="Pfam" id="PF03972">
    <property type="entry name" value="MmgE_PrpD_N"/>
    <property type="match status" value="1"/>
</dbReference>
<dbReference type="InterPro" id="IPR005656">
    <property type="entry name" value="MmgE_PrpD"/>
</dbReference>
<evidence type="ECO:0000256" key="1">
    <source>
        <dbReference type="ARBA" id="ARBA00006174"/>
    </source>
</evidence>
<dbReference type="SUPFAM" id="SSF103378">
    <property type="entry name" value="2-methylcitrate dehydratase PrpD"/>
    <property type="match status" value="1"/>
</dbReference>
<evidence type="ECO:0000313" key="5">
    <source>
        <dbReference type="Proteomes" id="UP000440096"/>
    </source>
</evidence>
<proteinExistence type="inferred from homology"/>
<feature type="domain" description="MmgE/PrpD N-terminal" evidence="2">
    <location>
        <begin position="6"/>
        <end position="234"/>
    </location>
</feature>
<gene>
    <name evidence="4" type="ORF">GKO32_12270</name>
</gene>
<evidence type="ECO:0000313" key="4">
    <source>
        <dbReference type="EMBL" id="MTD54749.1"/>
    </source>
</evidence>
<dbReference type="AlphaFoldDB" id="A0A6N7Z1Q8"/>
<reference evidence="4 5" key="1">
    <citation type="submission" date="2019-11" db="EMBL/GenBank/DDBJ databases">
        <title>Draft genome of Amycolatopsis RM579.</title>
        <authorList>
            <person name="Duangmal K."/>
            <person name="Mingma R."/>
        </authorList>
    </citation>
    <scope>NUCLEOTIDE SEQUENCE [LARGE SCALE GENOMIC DNA]</scope>
    <source>
        <strain evidence="4 5">RM579</strain>
    </source>
</reference>